<name>A0A2S2CL20_9PROT</name>
<feature type="active site" evidence="4">
    <location>
        <position position="247"/>
    </location>
</feature>
<dbReference type="KEGG" id="azz:DEW08_02340"/>
<dbReference type="PANTHER" id="PTHR42804">
    <property type="entry name" value="ALDEHYDE DEHYDROGENASE"/>
    <property type="match status" value="1"/>
</dbReference>
<keyword evidence="2 5" id="KW-0560">Oxidoreductase</keyword>
<dbReference type="CDD" id="cd07138">
    <property type="entry name" value="ALDH_CddD_SSP0762"/>
    <property type="match status" value="1"/>
</dbReference>
<dbReference type="FunFam" id="3.40.605.10:FF:000007">
    <property type="entry name" value="NAD/NADP-dependent betaine aldehyde dehydrogenase"/>
    <property type="match status" value="1"/>
</dbReference>
<dbReference type="SUPFAM" id="SSF53720">
    <property type="entry name" value="ALDH-like"/>
    <property type="match status" value="1"/>
</dbReference>
<dbReference type="InterPro" id="IPR015590">
    <property type="entry name" value="Aldehyde_DH_dom"/>
</dbReference>
<dbReference type="InterPro" id="IPR029510">
    <property type="entry name" value="Ald_DH_CS_GLU"/>
</dbReference>
<dbReference type="OrthoDB" id="9772584at2"/>
<accession>A0A2S2CL20</accession>
<dbReference type="AlphaFoldDB" id="A0A2S2CL20"/>
<protein>
    <submittedName>
        <fullName evidence="7">Aldehyde dehydrogenase family protein</fullName>
    </submittedName>
</protein>
<dbReference type="InterPro" id="IPR016161">
    <property type="entry name" value="Ald_DH/histidinol_DH"/>
</dbReference>
<comment type="similarity">
    <text evidence="1 5">Belongs to the aldehyde dehydrogenase family.</text>
</comment>
<dbReference type="EMBL" id="CP029352">
    <property type="protein sequence ID" value="AWK85172.1"/>
    <property type="molecule type" value="Genomic_DNA"/>
</dbReference>
<dbReference type="PROSITE" id="PS00687">
    <property type="entry name" value="ALDEHYDE_DEHYDR_GLU"/>
    <property type="match status" value="1"/>
</dbReference>
<dbReference type="RefSeq" id="WP_109324154.1">
    <property type="nucleotide sequence ID" value="NZ_CP029352.1"/>
</dbReference>
<dbReference type="Gene3D" id="3.40.605.10">
    <property type="entry name" value="Aldehyde Dehydrogenase, Chain A, domain 1"/>
    <property type="match status" value="1"/>
</dbReference>
<proteinExistence type="inferred from homology"/>
<gene>
    <name evidence="7" type="ORF">DEW08_02340</name>
</gene>
<evidence type="ECO:0000256" key="3">
    <source>
        <dbReference type="ARBA" id="ARBA00023097"/>
    </source>
</evidence>
<feature type="domain" description="Aldehyde dehydrogenase" evidence="6">
    <location>
        <begin position="13"/>
        <end position="471"/>
    </location>
</feature>
<sequence length="481" mass="51568">MRQCLSFYIDGGWTEPAAGARRFDVINPATEQPSGVVALGGEPDVQRAVQAARRAFDRFSQSSLDERLDLLAAICAAYEKRMDDMADAITEEMGAPLAGLSKPAQARMGLSHFQHALRVARDYPFERIHGTTRIVREPIGVCALITPWNWPMNQIACKVAPALAAGCTMVLKPSEFAPYSARLFTEILHEAGVPAGVYNMIFGDGAEIGPVLSSHPLVDMVSLTGSTRAGASVLHAAADGIKRVSLELGGKSANILCESADLTRAVTHGVRSMMSNTGQSCNAPSRLFVPAARLAEVEALAVQVCAKLVVGDPRKPETNVGPIANRRQYERVVGLIRQGIEEGAVLLCGGPERPEGLDRGFFVRPTVFSRVTDDMTVVREEIFGPVLVIRPYDDLEEAIRSANDTPYGLSGYVSAGTVEEARAVARRLRTGMVHLNGASGDLGAPFGGYKQSGIGREWGEAGFEEFLETKSLFGSEPAPAK</sequence>
<keyword evidence="8" id="KW-1185">Reference proteome</keyword>
<evidence type="ECO:0000259" key="6">
    <source>
        <dbReference type="Pfam" id="PF00171"/>
    </source>
</evidence>
<evidence type="ECO:0000256" key="2">
    <source>
        <dbReference type="ARBA" id="ARBA00023002"/>
    </source>
</evidence>
<dbReference type="InterPro" id="IPR016162">
    <property type="entry name" value="Ald_DH_N"/>
</dbReference>
<dbReference type="PANTHER" id="PTHR42804:SF1">
    <property type="entry name" value="ALDEHYDE DEHYDROGENASE-RELATED"/>
    <property type="match status" value="1"/>
</dbReference>
<evidence type="ECO:0000256" key="1">
    <source>
        <dbReference type="ARBA" id="ARBA00009986"/>
    </source>
</evidence>
<dbReference type="Gene3D" id="3.40.309.10">
    <property type="entry name" value="Aldehyde Dehydrogenase, Chain A, domain 2"/>
    <property type="match status" value="1"/>
</dbReference>
<evidence type="ECO:0000256" key="4">
    <source>
        <dbReference type="PROSITE-ProRule" id="PRU10007"/>
    </source>
</evidence>
<dbReference type="Proteomes" id="UP000245629">
    <property type="component" value="Chromosome 1"/>
</dbReference>
<evidence type="ECO:0000313" key="7">
    <source>
        <dbReference type="EMBL" id="AWK85172.1"/>
    </source>
</evidence>
<evidence type="ECO:0000256" key="5">
    <source>
        <dbReference type="RuleBase" id="RU003345"/>
    </source>
</evidence>
<keyword evidence="3" id="KW-0558">Oxidation</keyword>
<reference evidence="8" key="1">
    <citation type="submission" date="2018-05" db="EMBL/GenBank/DDBJ databases">
        <title>Azospirillum thermophila sp. nov., a novel isolated from hot spring.</title>
        <authorList>
            <person name="Zhao Z."/>
        </authorList>
    </citation>
    <scope>NUCLEOTIDE SEQUENCE [LARGE SCALE GENOMIC DNA]</scope>
    <source>
        <strain evidence="8">CFH 70021</strain>
    </source>
</reference>
<organism evidence="7 8">
    <name type="scientific">Azospirillum thermophilum</name>
    <dbReference type="NCBI Taxonomy" id="2202148"/>
    <lineage>
        <taxon>Bacteria</taxon>
        <taxon>Pseudomonadati</taxon>
        <taxon>Pseudomonadota</taxon>
        <taxon>Alphaproteobacteria</taxon>
        <taxon>Rhodospirillales</taxon>
        <taxon>Azospirillaceae</taxon>
        <taxon>Azospirillum</taxon>
    </lineage>
</organism>
<evidence type="ECO:0000313" key="8">
    <source>
        <dbReference type="Proteomes" id="UP000245629"/>
    </source>
</evidence>
<dbReference type="Pfam" id="PF00171">
    <property type="entry name" value="Aldedh"/>
    <property type="match status" value="1"/>
</dbReference>
<dbReference type="InterPro" id="IPR016163">
    <property type="entry name" value="Ald_DH_C"/>
</dbReference>
<dbReference type="FunFam" id="3.40.605.10:FF:000026">
    <property type="entry name" value="Aldehyde dehydrogenase, putative"/>
    <property type="match status" value="1"/>
</dbReference>
<dbReference type="GO" id="GO:0016620">
    <property type="term" value="F:oxidoreductase activity, acting on the aldehyde or oxo group of donors, NAD or NADP as acceptor"/>
    <property type="evidence" value="ECO:0007669"/>
    <property type="project" value="InterPro"/>
</dbReference>